<dbReference type="GO" id="GO:0016829">
    <property type="term" value="F:lyase activity"/>
    <property type="evidence" value="ECO:0007669"/>
    <property type="project" value="InterPro"/>
</dbReference>
<dbReference type="InterPro" id="IPR045337">
    <property type="entry name" value="MmgE_PrpD_C"/>
</dbReference>
<dbReference type="AlphaFoldDB" id="A0A8J3B0E6"/>
<dbReference type="InterPro" id="IPR005656">
    <property type="entry name" value="MmgE_PrpD"/>
</dbReference>
<dbReference type="Gene3D" id="1.10.4100.10">
    <property type="entry name" value="2-methylcitrate dehydratase PrpD"/>
    <property type="match status" value="1"/>
</dbReference>
<dbReference type="RefSeq" id="WP_189168603.1">
    <property type="nucleotide sequence ID" value="NZ_BMQB01000001.1"/>
</dbReference>
<dbReference type="Gene3D" id="3.30.1330.120">
    <property type="entry name" value="2-methylcitrate dehydratase PrpD"/>
    <property type="match status" value="1"/>
</dbReference>
<reference evidence="5" key="1">
    <citation type="journal article" date="2014" name="Int. J. Syst. Evol. Microbiol.">
        <title>Complete genome sequence of Corynebacterium casei LMG S-19264T (=DSM 44701T), isolated from a smear-ripened cheese.</title>
        <authorList>
            <consortium name="US DOE Joint Genome Institute (JGI-PGF)"/>
            <person name="Walter F."/>
            <person name="Albersmeier A."/>
            <person name="Kalinowski J."/>
            <person name="Ruckert C."/>
        </authorList>
    </citation>
    <scope>NUCLEOTIDE SEQUENCE</scope>
    <source>
        <strain evidence="5">JCM 3090</strain>
    </source>
</reference>
<keyword evidence="6" id="KW-1185">Reference proteome</keyword>
<dbReference type="Pfam" id="PF19305">
    <property type="entry name" value="MmgE_PrpD_C"/>
    <property type="match status" value="1"/>
</dbReference>
<sequence length="480" mass="48833">MIERPESAPRPDRLAWRLAALAAAPRPVDPAAAELAASRVIDAVGAAVAALRLRPVAVARAQARAHPGSPGASVFGGAAGLRVSPEWAALANGVAVAELDLHDGYPGAEPGHPAGALPALLAVAQHTGAGGADLLRGLLVAYEVQAALATGPHPVDHAALLGTAAACGLGALLGLPTEVTYGAVQQLARAAHPCGALAGAPACAGKVAVELVDRTMRGGIAAPDPSGDALAARLTGDPAGGAAVPLPAPGEPLRGILASRVRAHAVDHRAQAAIDLARRLRPRLPDIDTPAGVGRIASVVLHTDRATHDALGSGMAADPAAPARSLPYVLAVALQDGGWHHTDSTAAERAARADTAALRRRTRTAEDPEWTRRQRSPDPAERTGGGRLEVTFADGGRVTETLAVPDAQPGGARPFDRAAYERKFRTLAEGVVPRDAQRAFLHAAGHLGELRAGELAALFPTVDHEALAATDATLPAGLFR</sequence>
<proteinExistence type="inferred from homology"/>
<dbReference type="SUPFAM" id="SSF103378">
    <property type="entry name" value="2-methylcitrate dehydratase PrpD"/>
    <property type="match status" value="1"/>
</dbReference>
<evidence type="ECO:0000256" key="1">
    <source>
        <dbReference type="ARBA" id="ARBA00006174"/>
    </source>
</evidence>
<dbReference type="Pfam" id="PF03972">
    <property type="entry name" value="MmgE_PrpD_N"/>
    <property type="match status" value="1"/>
</dbReference>
<feature type="region of interest" description="Disordered" evidence="2">
    <location>
        <begin position="343"/>
        <end position="387"/>
    </location>
</feature>
<gene>
    <name evidence="5" type="ORF">GCM10010123_08040</name>
</gene>
<dbReference type="Proteomes" id="UP000649739">
    <property type="component" value="Unassembled WGS sequence"/>
</dbReference>
<organism evidence="5 6">
    <name type="scientific">Pilimelia anulata</name>
    <dbReference type="NCBI Taxonomy" id="53371"/>
    <lineage>
        <taxon>Bacteria</taxon>
        <taxon>Bacillati</taxon>
        <taxon>Actinomycetota</taxon>
        <taxon>Actinomycetes</taxon>
        <taxon>Micromonosporales</taxon>
        <taxon>Micromonosporaceae</taxon>
        <taxon>Pilimelia</taxon>
    </lineage>
</organism>
<dbReference type="PANTHER" id="PTHR16943">
    <property type="entry name" value="2-METHYLCITRATE DEHYDRATASE-RELATED"/>
    <property type="match status" value="1"/>
</dbReference>
<accession>A0A8J3B0E6</accession>
<evidence type="ECO:0000313" key="5">
    <source>
        <dbReference type="EMBL" id="GGJ80488.1"/>
    </source>
</evidence>
<dbReference type="InterPro" id="IPR045336">
    <property type="entry name" value="MmgE_PrpD_N"/>
</dbReference>
<reference evidence="5" key="2">
    <citation type="submission" date="2020-09" db="EMBL/GenBank/DDBJ databases">
        <authorList>
            <person name="Sun Q."/>
            <person name="Ohkuma M."/>
        </authorList>
    </citation>
    <scope>NUCLEOTIDE SEQUENCE</scope>
    <source>
        <strain evidence="5">JCM 3090</strain>
    </source>
</reference>
<feature type="domain" description="MmgE/PrpD C-terminal" evidence="4">
    <location>
        <begin position="264"/>
        <end position="441"/>
    </location>
</feature>
<evidence type="ECO:0000313" key="6">
    <source>
        <dbReference type="Proteomes" id="UP000649739"/>
    </source>
</evidence>
<comment type="caution">
    <text evidence="5">The sequence shown here is derived from an EMBL/GenBank/DDBJ whole genome shotgun (WGS) entry which is preliminary data.</text>
</comment>
<evidence type="ECO:0000256" key="2">
    <source>
        <dbReference type="SAM" id="MobiDB-lite"/>
    </source>
</evidence>
<dbReference type="InterPro" id="IPR042188">
    <property type="entry name" value="MmgE/PrpD_sf_2"/>
</dbReference>
<dbReference type="InterPro" id="IPR042183">
    <property type="entry name" value="MmgE/PrpD_sf_1"/>
</dbReference>
<name>A0A8J3B0E6_9ACTN</name>
<feature type="compositionally biased region" description="Basic and acidic residues" evidence="2">
    <location>
        <begin position="363"/>
        <end position="381"/>
    </location>
</feature>
<protein>
    <submittedName>
        <fullName evidence="5">2-methylcitrate dehydratase</fullName>
    </submittedName>
</protein>
<dbReference type="EMBL" id="BMQB01000001">
    <property type="protein sequence ID" value="GGJ80488.1"/>
    <property type="molecule type" value="Genomic_DNA"/>
</dbReference>
<evidence type="ECO:0000259" key="4">
    <source>
        <dbReference type="Pfam" id="PF19305"/>
    </source>
</evidence>
<feature type="domain" description="MmgE/PrpD N-terminal" evidence="3">
    <location>
        <begin position="23"/>
        <end position="202"/>
    </location>
</feature>
<feature type="compositionally biased region" description="Low complexity" evidence="2">
    <location>
        <begin position="345"/>
        <end position="356"/>
    </location>
</feature>
<dbReference type="PANTHER" id="PTHR16943:SF8">
    <property type="entry name" value="2-METHYLCITRATE DEHYDRATASE"/>
    <property type="match status" value="1"/>
</dbReference>
<evidence type="ECO:0000259" key="3">
    <source>
        <dbReference type="Pfam" id="PF03972"/>
    </source>
</evidence>
<comment type="similarity">
    <text evidence="1">Belongs to the PrpD family.</text>
</comment>
<dbReference type="InterPro" id="IPR036148">
    <property type="entry name" value="MmgE/PrpD_sf"/>
</dbReference>